<dbReference type="RefSeq" id="WP_126823039.1">
    <property type="nucleotide sequence ID" value="NZ_JBHLWU010000001.1"/>
</dbReference>
<sequence length="548" mass="63968">MISHHLIDDYINRWERKEIILNKDRIDLIEYLKRDVLCRDDLYFDEERISNYIKFSERWFFSLDPWEKFITPFIFLYFKEDDELFFEEFFISMGRGGGKNGFITTLATFFISPLHGVKHYDVSVVANSEEQAKTSFKEAFDTIESETAMQKSFEPWKAQIIGKTTKSVFKFKTSNASTKDGGREGCVIYDEIHEMEDRATVDVFSGGLGKVANPREFFIGTDGYVREGFYDQLMERCRNVMKGDNPDDDRIFPFICKLDDKEEVEDYDMWEKANPAFEKPITGRSKRLFNKVKKQFLALNTNPGGRLAFMTKRMNLPEEDVEKDVTSWENIMATNQALPELKNRMAIAGFDYASIRDFASVGLLFQIDGKYVWKTHSFVRKGFLQMVKIKAPIEEWQSRGLLTILDEPSINPLHIVKWLDVERESNGIQKVVADNFRMDLLKPLLEEYGFEYEFIRNPRGVHSKVAPIVEDSFANHKIIYGDNPLMRWYVNNTLAKTDALGNKTYLKKEEKTRKTDGFQAFLMALYKIDELEDNNLDGFLSMMDSIDF</sequence>
<dbReference type="PANTHER" id="PTHR41287:SF1">
    <property type="entry name" value="PROTEIN YMFN"/>
    <property type="match status" value="1"/>
</dbReference>
<dbReference type="OrthoDB" id="9760250at2"/>
<dbReference type="InterPro" id="IPR027417">
    <property type="entry name" value="P-loop_NTPase"/>
</dbReference>
<dbReference type="EMBL" id="NGJZ01000001">
    <property type="protein sequence ID" value="RSU08440.1"/>
    <property type="molecule type" value="Genomic_DNA"/>
</dbReference>
<proteinExistence type="predicted"/>
<dbReference type="Pfam" id="PF03354">
    <property type="entry name" value="TerL_ATPase"/>
    <property type="match status" value="1"/>
</dbReference>
<reference evidence="3 4" key="1">
    <citation type="submission" date="2017-05" db="EMBL/GenBank/DDBJ databases">
        <title>Vagococcus spp. assemblies.</title>
        <authorList>
            <person name="Gulvik C.A."/>
        </authorList>
    </citation>
    <scope>NUCLEOTIDE SEQUENCE [LARGE SCALE GENOMIC DNA]</scope>
    <source>
        <strain evidence="3 4">DSM 24756</strain>
    </source>
</reference>
<evidence type="ECO:0000313" key="3">
    <source>
        <dbReference type="EMBL" id="RSU08440.1"/>
    </source>
</evidence>
<protein>
    <submittedName>
        <fullName evidence="3">Terminase</fullName>
    </submittedName>
</protein>
<name>A0A430AK15_9ENTE</name>
<dbReference type="InterPro" id="IPR046462">
    <property type="entry name" value="TerL_nuclease"/>
</dbReference>
<dbReference type="Pfam" id="PF20441">
    <property type="entry name" value="TerL_nuclease"/>
    <property type="match status" value="1"/>
</dbReference>
<evidence type="ECO:0000313" key="4">
    <source>
        <dbReference type="Proteomes" id="UP000288669"/>
    </source>
</evidence>
<dbReference type="GO" id="GO:0004519">
    <property type="term" value="F:endonuclease activity"/>
    <property type="evidence" value="ECO:0007669"/>
    <property type="project" value="InterPro"/>
</dbReference>
<comment type="caution">
    <text evidence="3">The sequence shown here is derived from an EMBL/GenBank/DDBJ whole genome shotgun (WGS) entry which is preliminary data.</text>
</comment>
<feature type="domain" description="Terminase large subunit-like ATPase" evidence="1">
    <location>
        <begin position="65"/>
        <end position="236"/>
    </location>
</feature>
<dbReference type="Gene3D" id="3.40.50.300">
    <property type="entry name" value="P-loop containing nucleotide triphosphate hydrolases"/>
    <property type="match status" value="1"/>
</dbReference>
<dbReference type="InterPro" id="IPR046461">
    <property type="entry name" value="TerL_ATPase"/>
</dbReference>
<evidence type="ECO:0000259" key="2">
    <source>
        <dbReference type="Pfam" id="PF20441"/>
    </source>
</evidence>
<dbReference type="Proteomes" id="UP000288669">
    <property type="component" value="Unassembled WGS sequence"/>
</dbReference>
<dbReference type="PANTHER" id="PTHR41287">
    <property type="match status" value="1"/>
</dbReference>
<gene>
    <name evidence="3" type="ORF">CBF30_04155</name>
</gene>
<dbReference type="AlphaFoldDB" id="A0A430AK15"/>
<accession>A0A430AK15</accession>
<organism evidence="3 4">
    <name type="scientific">Vagococcus entomophilus</name>
    <dbReference type="NCBI Taxonomy" id="1160095"/>
    <lineage>
        <taxon>Bacteria</taxon>
        <taxon>Bacillati</taxon>
        <taxon>Bacillota</taxon>
        <taxon>Bacilli</taxon>
        <taxon>Lactobacillales</taxon>
        <taxon>Enterococcaceae</taxon>
        <taxon>Vagococcus</taxon>
    </lineage>
</organism>
<dbReference type="InterPro" id="IPR005021">
    <property type="entry name" value="Terminase_largesu-like"/>
</dbReference>
<evidence type="ECO:0000259" key="1">
    <source>
        <dbReference type="Pfam" id="PF03354"/>
    </source>
</evidence>
<keyword evidence="4" id="KW-1185">Reference proteome</keyword>
<feature type="domain" description="Terminase large subunit-like endonuclease" evidence="2">
    <location>
        <begin position="247"/>
        <end position="529"/>
    </location>
</feature>